<dbReference type="InterPro" id="IPR045304">
    <property type="entry name" value="LbH_SAT"/>
</dbReference>
<evidence type="ECO:0000256" key="4">
    <source>
        <dbReference type="ARBA" id="ARBA00023315"/>
    </source>
</evidence>
<gene>
    <name evidence="6" type="ORF">GSF22_17995</name>
</gene>
<dbReference type="InterPro" id="IPR001451">
    <property type="entry name" value="Hexapep"/>
</dbReference>
<dbReference type="Pfam" id="PF00132">
    <property type="entry name" value="Hexapep"/>
    <property type="match status" value="1"/>
</dbReference>
<feature type="region of interest" description="Disordered" evidence="5">
    <location>
        <begin position="150"/>
        <end position="183"/>
    </location>
</feature>
<evidence type="ECO:0000313" key="6">
    <source>
        <dbReference type="EMBL" id="MBO4207884.1"/>
    </source>
</evidence>
<accession>A0ABS3VTM0</accession>
<evidence type="ECO:0000256" key="2">
    <source>
        <dbReference type="ARBA" id="ARBA00022679"/>
    </source>
</evidence>
<keyword evidence="7" id="KW-1185">Reference proteome</keyword>
<name>A0ABS3VTM0_MICEH</name>
<reference evidence="6 7" key="1">
    <citation type="submission" date="2019-12" db="EMBL/GenBank/DDBJ databases">
        <title>Whole genome sequencing of endophytic Actinobacterium Micromonospora sp. MPMI6T.</title>
        <authorList>
            <person name="Evv R."/>
            <person name="Podile A.R."/>
        </authorList>
    </citation>
    <scope>NUCLEOTIDE SEQUENCE [LARGE SCALE GENOMIC DNA]</scope>
    <source>
        <strain evidence="6 7">MPMI6</strain>
    </source>
</reference>
<evidence type="ECO:0000256" key="1">
    <source>
        <dbReference type="ARBA" id="ARBA00007274"/>
    </source>
</evidence>
<dbReference type="EMBL" id="WVUH01000152">
    <property type="protein sequence ID" value="MBO4207884.1"/>
    <property type="molecule type" value="Genomic_DNA"/>
</dbReference>
<sequence length="183" mass="19738">MFAALRWDFRRNRDPLARLVLSVFRFGQWTAARRTLPRRLAAVPYRVLNLLVVRLGTNSDLPRELTCGPGLRLFHPYGLVLHRGVRIGRNVTMYHRVTVGRRDFSGEPVIGDDVTIGAGAVVLGPVVVGDRARIGAGAVVLDDVPVDGTAVGPRAHIRPPAGDGSRSGDRPSAGDRTPVPPSG</sequence>
<dbReference type="Gene3D" id="2.160.10.10">
    <property type="entry name" value="Hexapeptide repeat proteins"/>
    <property type="match status" value="1"/>
</dbReference>
<comment type="similarity">
    <text evidence="1">Belongs to the transferase hexapeptide repeat family.</text>
</comment>
<evidence type="ECO:0000256" key="5">
    <source>
        <dbReference type="SAM" id="MobiDB-lite"/>
    </source>
</evidence>
<dbReference type="Proteomes" id="UP000823521">
    <property type="component" value="Unassembled WGS sequence"/>
</dbReference>
<dbReference type="InterPro" id="IPR011004">
    <property type="entry name" value="Trimer_LpxA-like_sf"/>
</dbReference>
<dbReference type="CDD" id="cd03354">
    <property type="entry name" value="LbH_SAT"/>
    <property type="match status" value="1"/>
</dbReference>
<organism evidence="6 7">
    <name type="scientific">Micromonospora echinofusca</name>
    <dbReference type="NCBI Taxonomy" id="47858"/>
    <lineage>
        <taxon>Bacteria</taxon>
        <taxon>Bacillati</taxon>
        <taxon>Actinomycetota</taxon>
        <taxon>Actinomycetes</taxon>
        <taxon>Micromonosporales</taxon>
        <taxon>Micromonosporaceae</taxon>
        <taxon>Micromonospora</taxon>
    </lineage>
</organism>
<dbReference type="PANTHER" id="PTHR42811">
    <property type="entry name" value="SERINE ACETYLTRANSFERASE"/>
    <property type="match status" value="1"/>
</dbReference>
<dbReference type="InterPro" id="IPR018357">
    <property type="entry name" value="Hexapep_transf_CS"/>
</dbReference>
<keyword evidence="2" id="KW-0808">Transferase</keyword>
<dbReference type="RefSeq" id="WP_208814796.1">
    <property type="nucleotide sequence ID" value="NZ_WVUH01000152.1"/>
</dbReference>
<protein>
    <submittedName>
        <fullName evidence="6">Serine acetyltransferase</fullName>
    </submittedName>
</protein>
<dbReference type="PROSITE" id="PS00101">
    <property type="entry name" value="HEXAPEP_TRANSFERASES"/>
    <property type="match status" value="1"/>
</dbReference>
<evidence type="ECO:0000256" key="3">
    <source>
        <dbReference type="ARBA" id="ARBA00022737"/>
    </source>
</evidence>
<proteinExistence type="inferred from homology"/>
<dbReference type="SUPFAM" id="SSF51161">
    <property type="entry name" value="Trimeric LpxA-like enzymes"/>
    <property type="match status" value="1"/>
</dbReference>
<evidence type="ECO:0000313" key="7">
    <source>
        <dbReference type="Proteomes" id="UP000823521"/>
    </source>
</evidence>
<comment type="caution">
    <text evidence="6">The sequence shown here is derived from an EMBL/GenBank/DDBJ whole genome shotgun (WGS) entry which is preliminary data.</text>
</comment>
<keyword evidence="4" id="KW-0012">Acyltransferase</keyword>
<keyword evidence="3" id="KW-0677">Repeat</keyword>